<dbReference type="Pfam" id="PF04542">
    <property type="entry name" value="Sigma70_r2"/>
    <property type="match status" value="1"/>
</dbReference>
<evidence type="ECO:0000313" key="8">
    <source>
        <dbReference type="EMBL" id="SSW93186.1"/>
    </source>
</evidence>
<proteinExistence type="inferred from homology"/>
<dbReference type="InterPro" id="IPR014284">
    <property type="entry name" value="RNA_pol_sigma-70_dom"/>
</dbReference>
<evidence type="ECO:0000256" key="2">
    <source>
        <dbReference type="ARBA" id="ARBA00023015"/>
    </source>
</evidence>
<dbReference type="SUPFAM" id="SSF88946">
    <property type="entry name" value="Sigma2 domain of RNA polymerase sigma factors"/>
    <property type="match status" value="1"/>
</dbReference>
<comment type="similarity">
    <text evidence="1">Belongs to the sigma-70 factor family. ECF subfamily.</text>
</comment>
<dbReference type="SUPFAM" id="SSF88659">
    <property type="entry name" value="Sigma3 and sigma4 domains of RNA polymerase sigma factors"/>
    <property type="match status" value="1"/>
</dbReference>
<dbReference type="OrthoDB" id="9784272at2"/>
<dbReference type="InterPro" id="IPR036388">
    <property type="entry name" value="WH-like_DNA-bd_sf"/>
</dbReference>
<accession>A0A336JXV4</accession>
<evidence type="ECO:0000256" key="1">
    <source>
        <dbReference type="ARBA" id="ARBA00010641"/>
    </source>
</evidence>
<dbReference type="InterPro" id="IPR039425">
    <property type="entry name" value="RNA_pol_sigma-70-like"/>
</dbReference>
<dbReference type="GO" id="GO:0006352">
    <property type="term" value="P:DNA-templated transcription initiation"/>
    <property type="evidence" value="ECO:0007669"/>
    <property type="project" value="InterPro"/>
</dbReference>
<evidence type="ECO:0000256" key="4">
    <source>
        <dbReference type="ARBA" id="ARBA00023163"/>
    </source>
</evidence>
<reference evidence="8 9" key="1">
    <citation type="submission" date="2017-08" db="EMBL/GenBank/DDBJ databases">
        <authorList>
            <person name="de Groot N.N."/>
        </authorList>
    </citation>
    <scope>NUCLEOTIDE SEQUENCE [LARGE SCALE GENOMIC DNA]</scope>
    <source>
        <strain evidence="8 9">JA575</strain>
    </source>
</reference>
<dbReference type="PANTHER" id="PTHR43133">
    <property type="entry name" value="RNA POLYMERASE ECF-TYPE SIGMA FACTO"/>
    <property type="match status" value="1"/>
</dbReference>
<keyword evidence="10" id="KW-1185">Reference proteome</keyword>
<gene>
    <name evidence="7" type="ORF">BJ125_1328</name>
    <name evidence="8" type="ORF">SAMN05892882_1328</name>
</gene>
<dbReference type="InterPro" id="IPR013249">
    <property type="entry name" value="RNA_pol_sigma70_r4_t2"/>
</dbReference>
<dbReference type="EMBL" id="QRDT01000032">
    <property type="protein sequence ID" value="RED24442.1"/>
    <property type="molecule type" value="Genomic_DNA"/>
</dbReference>
<dbReference type="AlphaFoldDB" id="A0A336JXV4"/>
<dbReference type="GO" id="GO:0016987">
    <property type="term" value="F:sigma factor activity"/>
    <property type="evidence" value="ECO:0007669"/>
    <property type="project" value="UniProtKB-KW"/>
</dbReference>
<dbReference type="InterPro" id="IPR013324">
    <property type="entry name" value="RNA_pol_sigma_r3/r4-like"/>
</dbReference>
<keyword evidence="3" id="KW-0731">Sigma factor</keyword>
<keyword evidence="4" id="KW-0804">Transcription</keyword>
<dbReference type="PANTHER" id="PTHR43133:SF62">
    <property type="entry name" value="RNA POLYMERASE SIGMA FACTOR SIGZ"/>
    <property type="match status" value="1"/>
</dbReference>
<dbReference type="InterPro" id="IPR007627">
    <property type="entry name" value="RNA_pol_sigma70_r2"/>
</dbReference>
<dbReference type="Gene3D" id="1.10.1740.10">
    <property type="match status" value="1"/>
</dbReference>
<protein>
    <submittedName>
        <fullName evidence="7 8">RNA polymerase sigma-70 factor</fullName>
    </submittedName>
</protein>
<organism evidence="8 9">
    <name type="scientific">Rhodopseudomonas pentothenatexigens</name>
    <dbReference type="NCBI Taxonomy" id="999699"/>
    <lineage>
        <taxon>Bacteria</taxon>
        <taxon>Pseudomonadati</taxon>
        <taxon>Pseudomonadota</taxon>
        <taxon>Alphaproteobacteria</taxon>
        <taxon>Hyphomicrobiales</taxon>
        <taxon>Nitrobacteraceae</taxon>
        <taxon>Rhodopseudomonas</taxon>
    </lineage>
</organism>
<keyword evidence="2" id="KW-0805">Transcription regulation</keyword>
<dbReference type="Pfam" id="PF08281">
    <property type="entry name" value="Sigma70_r4_2"/>
    <property type="match status" value="1"/>
</dbReference>
<evidence type="ECO:0000313" key="9">
    <source>
        <dbReference type="Proteomes" id="UP000252631"/>
    </source>
</evidence>
<dbReference type="InterPro" id="IPR013325">
    <property type="entry name" value="RNA_pol_sigma_r2"/>
</dbReference>
<feature type="domain" description="RNA polymerase sigma factor 70 region 4 type 2" evidence="6">
    <location>
        <begin position="123"/>
        <end position="172"/>
    </location>
</feature>
<evidence type="ECO:0000313" key="10">
    <source>
        <dbReference type="Proteomes" id="UP000256343"/>
    </source>
</evidence>
<dbReference type="EMBL" id="UFQQ01000032">
    <property type="protein sequence ID" value="SSW93186.1"/>
    <property type="molecule type" value="Genomic_DNA"/>
</dbReference>
<feature type="domain" description="RNA polymerase sigma-70 region 2" evidence="5">
    <location>
        <begin position="25"/>
        <end position="92"/>
    </location>
</feature>
<dbReference type="RefSeq" id="WP_114360579.1">
    <property type="nucleotide sequence ID" value="NZ_QRDT01000032.1"/>
</dbReference>
<dbReference type="GO" id="GO:0003677">
    <property type="term" value="F:DNA binding"/>
    <property type="evidence" value="ECO:0007669"/>
    <property type="project" value="InterPro"/>
</dbReference>
<dbReference type="Proteomes" id="UP000252631">
    <property type="component" value="Unassembled WGS sequence"/>
</dbReference>
<evidence type="ECO:0000256" key="3">
    <source>
        <dbReference type="ARBA" id="ARBA00023082"/>
    </source>
</evidence>
<dbReference type="Proteomes" id="UP000256343">
    <property type="component" value="Unassembled WGS sequence"/>
</dbReference>
<dbReference type="Gene3D" id="1.10.10.10">
    <property type="entry name" value="Winged helix-like DNA-binding domain superfamily/Winged helix DNA-binding domain"/>
    <property type="match status" value="1"/>
</dbReference>
<evidence type="ECO:0000313" key="7">
    <source>
        <dbReference type="EMBL" id="RED24442.1"/>
    </source>
</evidence>
<reference evidence="7 10" key="2">
    <citation type="submission" date="2018-07" db="EMBL/GenBank/DDBJ databases">
        <title>Genomic Encyclopedia of Archaeal and Bacterial Type Strains, Phase II (KMG-II): from individual species to whole genera.</title>
        <authorList>
            <person name="Goeker M."/>
        </authorList>
    </citation>
    <scope>NUCLEOTIDE SEQUENCE [LARGE SCALE GENOMIC DNA]</scope>
    <source>
        <strain evidence="7 10">JA575</strain>
    </source>
</reference>
<evidence type="ECO:0000259" key="6">
    <source>
        <dbReference type="Pfam" id="PF08281"/>
    </source>
</evidence>
<evidence type="ECO:0000259" key="5">
    <source>
        <dbReference type="Pfam" id="PF04542"/>
    </source>
</evidence>
<name>A0A336JXV4_9BRAD</name>
<dbReference type="NCBIfam" id="TIGR02937">
    <property type="entry name" value="sigma70-ECF"/>
    <property type="match status" value="1"/>
</dbReference>
<sequence>MLSPAELVSLIAAVAERDQDAFQRLYDATRAKLFGVVLRILRRQDLAEEVIQDAYVKIWNNAAQFDSKVASPITWMASIARNRAIDVARKRGEVSIEEEPSANDVAAETPDPLARREMTEELKRLLECIGRLEPDRQKLVLLAYYNGWSREQLGAKFGAPANTIKTWLRRSLLDVRGCLGLT</sequence>